<dbReference type="OrthoDB" id="581870at2"/>
<organism evidence="7 8">
    <name type="scientific">Acinetobacter nectaris CIP 110549</name>
    <dbReference type="NCBI Taxonomy" id="1392540"/>
    <lineage>
        <taxon>Bacteria</taxon>
        <taxon>Pseudomonadati</taxon>
        <taxon>Pseudomonadota</taxon>
        <taxon>Gammaproteobacteria</taxon>
        <taxon>Moraxellales</taxon>
        <taxon>Moraxellaceae</taxon>
        <taxon>Acinetobacter</taxon>
    </lineage>
</organism>
<dbReference type="PANTHER" id="PTHR30086">
    <property type="entry name" value="ARGININE EXPORTER PROTEIN ARGO"/>
    <property type="match status" value="1"/>
</dbReference>
<dbReference type="EMBL" id="AYER01000003">
    <property type="protein sequence ID" value="ESK40662.1"/>
    <property type="molecule type" value="Genomic_DNA"/>
</dbReference>
<sequence length="212" mass="23632">MITLLLTLAFINLCALLTPGPDFFFVTQTAMSCSKKAALSVVAGVTCGVLFWSFLAFLGLNIIFEKVVWLKKVLFIGGGAYLCWLGLQLLRSAFSKKKMSQGKGTQHEIIVEQEKKLSRFFFKGLATNLSNPKVIIYFGNVLSLFLSNPTLEHVHVLLLLIVILETLLWFTLVALIFSLPACKSFYQRSVKWIDGVSGGIFTIFGMFLMSNK</sequence>
<evidence type="ECO:0000256" key="5">
    <source>
        <dbReference type="ARBA" id="ARBA00023136"/>
    </source>
</evidence>
<gene>
    <name evidence="7" type="ORF">P256_01117</name>
</gene>
<keyword evidence="5 6" id="KW-0472">Membrane</keyword>
<keyword evidence="2" id="KW-1003">Cell membrane</keyword>
<evidence type="ECO:0000256" key="2">
    <source>
        <dbReference type="ARBA" id="ARBA00022475"/>
    </source>
</evidence>
<dbReference type="HOGENOM" id="CLU_079569_0_1_6"/>
<evidence type="ECO:0008006" key="9">
    <source>
        <dbReference type="Google" id="ProtNLM"/>
    </source>
</evidence>
<dbReference type="GO" id="GO:0015171">
    <property type="term" value="F:amino acid transmembrane transporter activity"/>
    <property type="evidence" value="ECO:0007669"/>
    <property type="project" value="TreeGrafter"/>
</dbReference>
<name>V2TSM5_9GAMM</name>
<evidence type="ECO:0000256" key="3">
    <source>
        <dbReference type="ARBA" id="ARBA00022692"/>
    </source>
</evidence>
<feature type="transmembrane region" description="Helical" evidence="6">
    <location>
        <begin position="6"/>
        <end position="26"/>
    </location>
</feature>
<dbReference type="Pfam" id="PF01810">
    <property type="entry name" value="LysE"/>
    <property type="match status" value="1"/>
</dbReference>
<dbReference type="RefSeq" id="WP_023272694.1">
    <property type="nucleotide sequence ID" value="NZ_KI530712.1"/>
</dbReference>
<dbReference type="eggNOG" id="COG1280">
    <property type="taxonomic scope" value="Bacteria"/>
</dbReference>
<evidence type="ECO:0000313" key="7">
    <source>
        <dbReference type="EMBL" id="ESK40662.1"/>
    </source>
</evidence>
<comment type="caution">
    <text evidence="7">The sequence shown here is derived from an EMBL/GenBank/DDBJ whole genome shotgun (WGS) entry which is preliminary data.</text>
</comment>
<dbReference type="GO" id="GO:0005886">
    <property type="term" value="C:plasma membrane"/>
    <property type="evidence" value="ECO:0007669"/>
    <property type="project" value="UniProtKB-SubCell"/>
</dbReference>
<feature type="transmembrane region" description="Helical" evidence="6">
    <location>
        <begin position="134"/>
        <end position="151"/>
    </location>
</feature>
<keyword evidence="3 6" id="KW-0812">Transmembrane</keyword>
<evidence type="ECO:0000256" key="6">
    <source>
        <dbReference type="SAM" id="Phobius"/>
    </source>
</evidence>
<evidence type="ECO:0000313" key="8">
    <source>
        <dbReference type="Proteomes" id="UP000023785"/>
    </source>
</evidence>
<feature type="transmembrane region" description="Helical" evidence="6">
    <location>
        <begin position="157"/>
        <end position="180"/>
    </location>
</feature>
<feature type="transmembrane region" description="Helical" evidence="6">
    <location>
        <begin position="38"/>
        <end position="63"/>
    </location>
</feature>
<keyword evidence="8" id="KW-1185">Reference proteome</keyword>
<dbReference type="InterPro" id="IPR001123">
    <property type="entry name" value="LeuE-type"/>
</dbReference>
<dbReference type="PANTHER" id="PTHR30086:SF19">
    <property type="entry name" value="THREONINE EFFLUX PROTEIN"/>
    <property type="match status" value="1"/>
</dbReference>
<evidence type="ECO:0000256" key="1">
    <source>
        <dbReference type="ARBA" id="ARBA00004651"/>
    </source>
</evidence>
<feature type="transmembrane region" description="Helical" evidence="6">
    <location>
        <begin position="69"/>
        <end position="90"/>
    </location>
</feature>
<feature type="transmembrane region" description="Helical" evidence="6">
    <location>
        <begin position="192"/>
        <end position="210"/>
    </location>
</feature>
<accession>V2TSM5</accession>
<proteinExistence type="predicted"/>
<dbReference type="PATRIC" id="fig|1392540.3.peg.1083"/>
<comment type="subcellular location">
    <subcellularLocation>
        <location evidence="1">Cell membrane</location>
        <topology evidence="1">Multi-pass membrane protein</topology>
    </subcellularLocation>
</comment>
<dbReference type="Proteomes" id="UP000023785">
    <property type="component" value="Unassembled WGS sequence"/>
</dbReference>
<protein>
    <recommendedName>
        <fullName evidence="9">Threonine efflux protein</fullName>
    </recommendedName>
</protein>
<reference evidence="7 8" key="1">
    <citation type="submission" date="2013-10" db="EMBL/GenBank/DDBJ databases">
        <title>The Genome Sequence of Acinetobacter nectaris CIP 110549.</title>
        <authorList>
            <consortium name="The Broad Institute Genomics Platform"/>
            <consortium name="The Broad Institute Genome Sequencing Center for Infectious Disease"/>
            <person name="Cerqueira G."/>
            <person name="Feldgarden M."/>
            <person name="Courvalin P."/>
            <person name="Grillot-Courvalin C."/>
            <person name="Clermont D."/>
            <person name="Rocha E."/>
            <person name="Yoon E.-J."/>
            <person name="Nemec A."/>
            <person name="Young S.K."/>
            <person name="Zeng Q."/>
            <person name="Gargeya S."/>
            <person name="Fitzgerald M."/>
            <person name="Abouelleil A."/>
            <person name="Alvarado L."/>
            <person name="Berlin A.M."/>
            <person name="Chapman S.B."/>
            <person name="Gainer-Dewar J."/>
            <person name="Goldberg J."/>
            <person name="Gnerre S."/>
            <person name="Griggs A."/>
            <person name="Gujja S."/>
            <person name="Hansen M."/>
            <person name="Howarth C."/>
            <person name="Imamovic A."/>
            <person name="Ireland A."/>
            <person name="Larimer J."/>
            <person name="McCowan C."/>
            <person name="Murphy C."/>
            <person name="Pearson M."/>
            <person name="Poon T.W."/>
            <person name="Priest M."/>
            <person name="Roberts A."/>
            <person name="Saif S."/>
            <person name="Shea T."/>
            <person name="Sykes S."/>
            <person name="Wortman J."/>
            <person name="Nusbaum C."/>
            <person name="Birren B."/>
        </authorList>
    </citation>
    <scope>NUCLEOTIDE SEQUENCE [LARGE SCALE GENOMIC DNA]</scope>
    <source>
        <strain evidence="7 8">CIP 110549</strain>
    </source>
</reference>
<keyword evidence="4 6" id="KW-1133">Transmembrane helix</keyword>
<evidence type="ECO:0000256" key="4">
    <source>
        <dbReference type="ARBA" id="ARBA00022989"/>
    </source>
</evidence>
<dbReference type="STRING" id="1392540.P256_01117"/>
<dbReference type="AlphaFoldDB" id="V2TSM5"/>